<organism evidence="9 10">
    <name type="scientific">Blepharisma stoltei</name>
    <dbReference type="NCBI Taxonomy" id="1481888"/>
    <lineage>
        <taxon>Eukaryota</taxon>
        <taxon>Sar</taxon>
        <taxon>Alveolata</taxon>
        <taxon>Ciliophora</taxon>
        <taxon>Postciliodesmatophora</taxon>
        <taxon>Heterotrichea</taxon>
        <taxon>Heterotrichida</taxon>
        <taxon>Blepharismidae</taxon>
        <taxon>Blepharisma</taxon>
    </lineage>
</organism>
<keyword evidence="7" id="KW-0472">Membrane</keyword>
<dbReference type="PANTHER" id="PTHR12804:SF0">
    <property type="entry name" value="SIGNAL PEPTIDASE COMPLEX SUBUNIT 3"/>
    <property type="match status" value="1"/>
</dbReference>
<dbReference type="GO" id="GO:0045047">
    <property type="term" value="P:protein targeting to ER"/>
    <property type="evidence" value="ECO:0007669"/>
    <property type="project" value="TreeGrafter"/>
</dbReference>
<evidence type="ECO:0000256" key="1">
    <source>
        <dbReference type="ARBA" id="ARBA00004648"/>
    </source>
</evidence>
<gene>
    <name evidence="9" type="ORF">BSTOLATCC_MIC9714</name>
</gene>
<evidence type="ECO:0000256" key="8">
    <source>
        <dbReference type="ARBA" id="ARBA00029556"/>
    </source>
</evidence>
<protein>
    <recommendedName>
        <fullName evidence="8">Signal peptidase complex subunit 3</fullName>
    </recommendedName>
</protein>
<keyword evidence="10" id="KW-1185">Reference proteome</keyword>
<dbReference type="PANTHER" id="PTHR12804">
    <property type="entry name" value="MICROSOMAL SIGNAL PEPTIDASE 23 KD SUBUNIT SPC22/23"/>
    <property type="match status" value="1"/>
</dbReference>
<evidence type="ECO:0000313" key="9">
    <source>
        <dbReference type="EMBL" id="CAG9313913.1"/>
    </source>
</evidence>
<sequence>MVIFSMHNILGRVLSPICFGACLLGIFLAINQGTSLFIEQPFACRVSNVKVFKFVKNAGMGWDEAQLTFDIFGNFTDLYNWSIKYAYYWLELEYYDLDRNEVIFWDAYAVRNQTRPIGLVSKDQKWLYVARTKKHSFKGITAAVKLRIEVIPIFGFVYNLECLPTVVTFPDTYEYVLP</sequence>
<dbReference type="InterPro" id="IPR007653">
    <property type="entry name" value="SPC3"/>
</dbReference>
<keyword evidence="6" id="KW-1133">Transmembrane helix</keyword>
<evidence type="ECO:0000256" key="7">
    <source>
        <dbReference type="ARBA" id="ARBA00023136"/>
    </source>
</evidence>
<accession>A0AAU9IL61</accession>
<comment type="caution">
    <text evidence="9">The sequence shown here is derived from an EMBL/GenBank/DDBJ whole genome shotgun (WGS) entry which is preliminary data.</text>
</comment>
<evidence type="ECO:0000313" key="10">
    <source>
        <dbReference type="Proteomes" id="UP001162131"/>
    </source>
</evidence>
<proteinExistence type="inferred from homology"/>
<keyword evidence="3" id="KW-0812">Transmembrane</keyword>
<dbReference type="Pfam" id="PF04573">
    <property type="entry name" value="SPC22"/>
    <property type="match status" value="1"/>
</dbReference>
<comment type="subcellular location">
    <subcellularLocation>
        <location evidence="1">Endoplasmic reticulum membrane</location>
        <topology evidence="1">Single-pass type II membrane protein</topology>
    </subcellularLocation>
</comment>
<keyword evidence="4" id="KW-0256">Endoplasmic reticulum</keyword>
<dbReference type="AlphaFoldDB" id="A0AAU9IL61"/>
<keyword evidence="5" id="KW-0735">Signal-anchor</keyword>
<dbReference type="Proteomes" id="UP001162131">
    <property type="component" value="Unassembled WGS sequence"/>
</dbReference>
<evidence type="ECO:0000256" key="2">
    <source>
        <dbReference type="ARBA" id="ARBA00009289"/>
    </source>
</evidence>
<dbReference type="GO" id="GO:0006465">
    <property type="term" value="P:signal peptide processing"/>
    <property type="evidence" value="ECO:0007669"/>
    <property type="project" value="InterPro"/>
</dbReference>
<name>A0AAU9IL61_9CILI</name>
<comment type="similarity">
    <text evidence="2">Belongs to the SPCS3 family.</text>
</comment>
<evidence type="ECO:0000256" key="4">
    <source>
        <dbReference type="ARBA" id="ARBA00022824"/>
    </source>
</evidence>
<evidence type="ECO:0000256" key="5">
    <source>
        <dbReference type="ARBA" id="ARBA00022968"/>
    </source>
</evidence>
<reference evidence="9" key="1">
    <citation type="submission" date="2021-09" db="EMBL/GenBank/DDBJ databases">
        <authorList>
            <consortium name="AG Swart"/>
            <person name="Singh M."/>
            <person name="Singh A."/>
            <person name="Seah K."/>
            <person name="Emmerich C."/>
        </authorList>
    </citation>
    <scope>NUCLEOTIDE SEQUENCE</scope>
    <source>
        <strain evidence="9">ATCC30299</strain>
    </source>
</reference>
<dbReference type="EMBL" id="CAJZBQ010000011">
    <property type="protein sequence ID" value="CAG9313913.1"/>
    <property type="molecule type" value="Genomic_DNA"/>
</dbReference>
<evidence type="ECO:0000256" key="3">
    <source>
        <dbReference type="ARBA" id="ARBA00022692"/>
    </source>
</evidence>
<evidence type="ECO:0000256" key="6">
    <source>
        <dbReference type="ARBA" id="ARBA00022989"/>
    </source>
</evidence>
<dbReference type="GO" id="GO:0005787">
    <property type="term" value="C:signal peptidase complex"/>
    <property type="evidence" value="ECO:0007669"/>
    <property type="project" value="InterPro"/>
</dbReference>